<name>A0A369MLN0_EGGLN</name>
<reference evidence="1 2" key="1">
    <citation type="journal article" date="2018" name="Elife">
        <title>Discovery and characterization of a prevalent human gut bacterial enzyme sufficient for the inactivation of a family of plant toxins.</title>
        <authorList>
            <person name="Koppel N."/>
            <person name="Bisanz J.E."/>
            <person name="Pandelia M.E."/>
            <person name="Turnbaugh P.J."/>
            <person name="Balskus E.P."/>
        </authorList>
    </citation>
    <scope>NUCLEOTIDE SEQUENCE [LARGE SCALE GENOMIC DNA]</scope>
    <source>
        <strain evidence="1 2">W1 BHI 6</strain>
    </source>
</reference>
<protein>
    <submittedName>
        <fullName evidence="1">Uncharacterized protein</fullName>
    </submittedName>
</protein>
<organism evidence="1 2">
    <name type="scientific">Eggerthella lenta</name>
    <name type="common">Eubacterium lentum</name>
    <dbReference type="NCBI Taxonomy" id="84112"/>
    <lineage>
        <taxon>Bacteria</taxon>
        <taxon>Bacillati</taxon>
        <taxon>Actinomycetota</taxon>
        <taxon>Coriobacteriia</taxon>
        <taxon>Eggerthellales</taxon>
        <taxon>Eggerthellaceae</taxon>
        <taxon>Eggerthella</taxon>
    </lineage>
</organism>
<evidence type="ECO:0000313" key="2">
    <source>
        <dbReference type="Proteomes" id="UP000253970"/>
    </source>
</evidence>
<dbReference type="AlphaFoldDB" id="A0A369MLN0"/>
<sequence>MRAKDAHKNELVQLKGYIAGFDASGSYVTVGTSDRWSFDDVRCDIETDEQKAILSDHSVGDYICLQGKITMVGELLGYSMDIHRIL</sequence>
<comment type="caution">
    <text evidence="1">The sequence shown here is derived from an EMBL/GenBank/DDBJ whole genome shotgun (WGS) entry which is preliminary data.</text>
</comment>
<accession>A0A369MLN0</accession>
<proteinExistence type="predicted"/>
<dbReference type="Proteomes" id="UP000253970">
    <property type="component" value="Unassembled WGS sequence"/>
</dbReference>
<evidence type="ECO:0000313" key="1">
    <source>
        <dbReference type="EMBL" id="RDB73397.1"/>
    </source>
</evidence>
<dbReference type="EMBL" id="PPTU01000001">
    <property type="protein sequence ID" value="RDB73397.1"/>
    <property type="molecule type" value="Genomic_DNA"/>
</dbReference>
<gene>
    <name evidence="1" type="ORF">C1875_00670</name>
</gene>